<dbReference type="STRING" id="3880.A0A072UQP9"/>
<reference evidence="2 5" key="1">
    <citation type="journal article" date="2011" name="Nature">
        <title>The Medicago genome provides insight into the evolution of rhizobial symbioses.</title>
        <authorList>
            <person name="Young N.D."/>
            <person name="Debelle F."/>
            <person name="Oldroyd G.E."/>
            <person name="Geurts R."/>
            <person name="Cannon S.B."/>
            <person name="Udvardi M.K."/>
            <person name="Benedito V.A."/>
            <person name="Mayer K.F."/>
            <person name="Gouzy J."/>
            <person name="Schoof H."/>
            <person name="Van de Peer Y."/>
            <person name="Proost S."/>
            <person name="Cook D.R."/>
            <person name="Meyers B.C."/>
            <person name="Spannagl M."/>
            <person name="Cheung F."/>
            <person name="De Mita S."/>
            <person name="Krishnakumar V."/>
            <person name="Gundlach H."/>
            <person name="Zhou S."/>
            <person name="Mudge J."/>
            <person name="Bharti A.K."/>
            <person name="Murray J.D."/>
            <person name="Naoumkina M.A."/>
            <person name="Rosen B."/>
            <person name="Silverstein K.A."/>
            <person name="Tang H."/>
            <person name="Rombauts S."/>
            <person name="Zhao P.X."/>
            <person name="Zhou P."/>
            <person name="Barbe V."/>
            <person name="Bardou P."/>
            <person name="Bechner M."/>
            <person name="Bellec A."/>
            <person name="Berger A."/>
            <person name="Berges H."/>
            <person name="Bidwell S."/>
            <person name="Bisseling T."/>
            <person name="Choisne N."/>
            <person name="Couloux A."/>
            <person name="Denny R."/>
            <person name="Deshpande S."/>
            <person name="Dai X."/>
            <person name="Doyle J.J."/>
            <person name="Dudez A.M."/>
            <person name="Farmer A.D."/>
            <person name="Fouteau S."/>
            <person name="Franken C."/>
            <person name="Gibelin C."/>
            <person name="Gish J."/>
            <person name="Goldstein S."/>
            <person name="Gonzalez A.J."/>
            <person name="Green P.J."/>
            <person name="Hallab A."/>
            <person name="Hartog M."/>
            <person name="Hua A."/>
            <person name="Humphray S.J."/>
            <person name="Jeong D.H."/>
            <person name="Jing Y."/>
            <person name="Jocker A."/>
            <person name="Kenton S.M."/>
            <person name="Kim D.J."/>
            <person name="Klee K."/>
            <person name="Lai H."/>
            <person name="Lang C."/>
            <person name="Lin S."/>
            <person name="Macmil S.L."/>
            <person name="Magdelenat G."/>
            <person name="Matthews L."/>
            <person name="McCorrison J."/>
            <person name="Monaghan E.L."/>
            <person name="Mun J.H."/>
            <person name="Najar F.Z."/>
            <person name="Nicholson C."/>
            <person name="Noirot C."/>
            <person name="O'Bleness M."/>
            <person name="Paule C.R."/>
            <person name="Poulain J."/>
            <person name="Prion F."/>
            <person name="Qin B."/>
            <person name="Qu C."/>
            <person name="Retzel E.F."/>
            <person name="Riddle C."/>
            <person name="Sallet E."/>
            <person name="Samain S."/>
            <person name="Samson N."/>
            <person name="Sanders I."/>
            <person name="Saurat O."/>
            <person name="Scarpelli C."/>
            <person name="Schiex T."/>
            <person name="Segurens B."/>
            <person name="Severin A.J."/>
            <person name="Sherrier D.J."/>
            <person name="Shi R."/>
            <person name="Sims S."/>
            <person name="Singer S.R."/>
            <person name="Sinharoy S."/>
            <person name="Sterck L."/>
            <person name="Viollet A."/>
            <person name="Wang B.B."/>
            <person name="Wang K."/>
            <person name="Wang M."/>
            <person name="Wang X."/>
            <person name="Warfsmann J."/>
            <person name="Weissenbach J."/>
            <person name="White D.D."/>
            <person name="White J.D."/>
            <person name="Wiley G.B."/>
            <person name="Wincker P."/>
            <person name="Xing Y."/>
            <person name="Yang L."/>
            <person name="Yao Z."/>
            <person name="Ying F."/>
            <person name="Zhai J."/>
            <person name="Zhou L."/>
            <person name="Zuber A."/>
            <person name="Denarie J."/>
            <person name="Dixon R.A."/>
            <person name="May G.D."/>
            <person name="Schwartz D.C."/>
            <person name="Rogers J."/>
            <person name="Quetier F."/>
            <person name="Town C.D."/>
            <person name="Roe B.A."/>
        </authorList>
    </citation>
    <scope>NUCLEOTIDE SEQUENCE [LARGE SCALE GENOMIC DNA]</scope>
    <source>
        <strain evidence="2">A17</strain>
        <strain evidence="4 5">cv. Jemalong A17</strain>
    </source>
</reference>
<evidence type="ECO:0000313" key="5">
    <source>
        <dbReference type="Proteomes" id="UP000002051"/>
    </source>
</evidence>
<reference evidence="2 5" key="2">
    <citation type="journal article" date="2014" name="BMC Genomics">
        <title>An improved genome release (version Mt4.0) for the model legume Medicago truncatula.</title>
        <authorList>
            <person name="Tang H."/>
            <person name="Krishnakumar V."/>
            <person name="Bidwell S."/>
            <person name="Rosen B."/>
            <person name="Chan A."/>
            <person name="Zhou S."/>
            <person name="Gentzbittel L."/>
            <person name="Childs K.L."/>
            <person name="Yandell M."/>
            <person name="Gundlach H."/>
            <person name="Mayer K.F."/>
            <person name="Schwartz D.C."/>
            <person name="Town C.D."/>
        </authorList>
    </citation>
    <scope>GENOME REANNOTATION</scope>
    <source>
        <strain evidence="2">A17</strain>
        <strain evidence="4 5">cv. Jemalong A17</strain>
    </source>
</reference>
<feature type="chain" id="PRO_5014499899" evidence="1">
    <location>
        <begin position="27"/>
        <end position="430"/>
    </location>
</feature>
<dbReference type="PANTHER" id="PTHR33390">
    <property type="entry name" value="STRESS UP-REGULATED NOD 19 PROTEIN"/>
    <property type="match status" value="1"/>
</dbReference>
<proteinExistence type="predicted"/>
<dbReference type="KEGG" id="mtr:25493377"/>
<keyword evidence="1" id="KW-0732">Signal</keyword>
<dbReference type="InterPro" id="IPR011692">
    <property type="entry name" value="Stress_up-reg_Nod19"/>
</dbReference>
<feature type="signal peptide" evidence="1">
    <location>
        <begin position="1"/>
        <end position="26"/>
    </location>
</feature>
<evidence type="ECO:0000256" key="1">
    <source>
        <dbReference type="SAM" id="SignalP"/>
    </source>
</evidence>
<name>A0A072UQP9_MEDTR</name>
<dbReference type="OrthoDB" id="1923469at2759"/>
<keyword evidence="5" id="KW-1185">Reference proteome</keyword>
<reference evidence="4" key="3">
    <citation type="submission" date="2015-04" db="UniProtKB">
        <authorList>
            <consortium name="EnsemblPlants"/>
        </authorList>
    </citation>
    <scope>IDENTIFICATION</scope>
    <source>
        <strain evidence="4">cv. Jemalong A17</strain>
    </source>
</reference>
<evidence type="ECO:0000313" key="3">
    <source>
        <dbReference type="EMBL" id="RHN62833.1"/>
    </source>
</evidence>
<dbReference type="PANTHER" id="PTHR33390:SF1">
    <property type="entry name" value="STRESS UP-REGULATED NOD 19 PROTEIN"/>
    <property type="match status" value="1"/>
</dbReference>
<protein>
    <submittedName>
        <fullName evidence="3">Putative stress up-regulated Nod 19</fullName>
    </submittedName>
    <submittedName>
        <fullName evidence="2">Stress up-regulated Nod 19 protein</fullName>
    </submittedName>
</protein>
<gene>
    <name evidence="4" type="primary">25493377</name>
    <name evidence="2" type="ordered locus">MTR_4g094550</name>
    <name evidence="3" type="ORF">MtrunA17_Chr4g0051701</name>
</gene>
<accession>A0A072UQP9</accession>
<dbReference type="Proteomes" id="UP000265566">
    <property type="component" value="Chromosome 4"/>
</dbReference>
<dbReference type="EnsemblPlants" id="KEH31348">
    <property type="protein sequence ID" value="KEH31348"/>
    <property type="gene ID" value="MTR_4g094550"/>
</dbReference>
<dbReference type="EMBL" id="CM001220">
    <property type="protein sequence ID" value="KEH31348.1"/>
    <property type="molecule type" value="Genomic_DNA"/>
</dbReference>
<dbReference type="EMBL" id="PSQE01000004">
    <property type="protein sequence ID" value="RHN62833.1"/>
    <property type="molecule type" value="Genomic_DNA"/>
</dbReference>
<dbReference type="Pfam" id="PF07712">
    <property type="entry name" value="SURNod19"/>
    <property type="match status" value="1"/>
</dbReference>
<sequence>MWCVPRDFVFSLAILVLLFGTVPCLGSFVKTENKIKSAVFLSPKFELGPGSVINKYYYDIDFPRGHVAIKSFHAEVVDEDGNPIPLHETYLHHWVVERYHQSKHVTHTRNDGQKMPENSDNIMVRNSGICQESINKQYFGLGSETRGTATDIPDPFGIEIGNPAEIPEGYEEIWMLNVHAIDTRGVEDKLGCTECKCELYNVTVDEYGRSIRSDYKGGFLCCYDSKQCKLKEGFERPKRSLYLRYTVKWVDWDDFIVPAKIYILDVTDTLKLSDNSKGMNSEHDCKVEYQVESCTTNHKDGNGCVHVKRISLPFQTGGYVIYGVAHQHSGGIGSTLYGQDERVICSSIPRYGNGNEAGNETGYIVGMSTCYPKPGSIKIIDGETLTLVSIYNNSQEHNGVMGLFYLLVAEQLPDQHFRHSTRSSFFMDVM</sequence>
<dbReference type="Gramene" id="rna25452">
    <property type="protein sequence ID" value="RHN62833.1"/>
    <property type="gene ID" value="gene25452"/>
</dbReference>
<evidence type="ECO:0000313" key="6">
    <source>
        <dbReference type="Proteomes" id="UP000265566"/>
    </source>
</evidence>
<dbReference type="HOGENOM" id="CLU_037268_0_0_1"/>
<reference evidence="3" key="5">
    <citation type="journal article" date="2018" name="Nat. Plants">
        <title>Whole-genome landscape of Medicago truncatula symbiotic genes.</title>
        <authorList>
            <person name="Pecrix Y."/>
            <person name="Gamas P."/>
            <person name="Carrere S."/>
        </authorList>
    </citation>
    <scope>NUCLEOTIDE SEQUENCE</scope>
    <source>
        <tissue evidence="3">Leaves</tissue>
    </source>
</reference>
<evidence type="ECO:0000313" key="2">
    <source>
        <dbReference type="EMBL" id="KEH31348.1"/>
    </source>
</evidence>
<organism evidence="2 5">
    <name type="scientific">Medicago truncatula</name>
    <name type="common">Barrel medic</name>
    <name type="synonym">Medicago tribuloides</name>
    <dbReference type="NCBI Taxonomy" id="3880"/>
    <lineage>
        <taxon>Eukaryota</taxon>
        <taxon>Viridiplantae</taxon>
        <taxon>Streptophyta</taxon>
        <taxon>Embryophyta</taxon>
        <taxon>Tracheophyta</taxon>
        <taxon>Spermatophyta</taxon>
        <taxon>Magnoliopsida</taxon>
        <taxon>eudicotyledons</taxon>
        <taxon>Gunneridae</taxon>
        <taxon>Pentapetalae</taxon>
        <taxon>rosids</taxon>
        <taxon>fabids</taxon>
        <taxon>Fabales</taxon>
        <taxon>Fabaceae</taxon>
        <taxon>Papilionoideae</taxon>
        <taxon>50 kb inversion clade</taxon>
        <taxon>NPAAA clade</taxon>
        <taxon>Hologalegina</taxon>
        <taxon>IRL clade</taxon>
        <taxon>Trifolieae</taxon>
        <taxon>Medicago</taxon>
    </lineage>
</organism>
<dbReference type="AlphaFoldDB" id="A0A072UQP9"/>
<evidence type="ECO:0000313" key="4">
    <source>
        <dbReference type="EnsemblPlants" id="KEH31348"/>
    </source>
</evidence>
<dbReference type="Proteomes" id="UP000002051">
    <property type="component" value="Chromosome 4"/>
</dbReference>
<reference evidence="6" key="4">
    <citation type="journal article" date="2018" name="Nat. Plants">
        <title>Whole-genome landscape of Medicago truncatula symbiotic genes.</title>
        <authorList>
            <person name="Pecrix Y."/>
            <person name="Staton S.E."/>
            <person name="Sallet E."/>
            <person name="Lelandais-Briere C."/>
            <person name="Moreau S."/>
            <person name="Carrere S."/>
            <person name="Blein T."/>
            <person name="Jardinaud M.F."/>
            <person name="Latrasse D."/>
            <person name="Zouine M."/>
            <person name="Zahm M."/>
            <person name="Kreplak J."/>
            <person name="Mayjonade B."/>
            <person name="Satge C."/>
            <person name="Perez M."/>
            <person name="Cauet S."/>
            <person name="Marande W."/>
            <person name="Chantry-Darmon C."/>
            <person name="Lopez-Roques C."/>
            <person name="Bouchez O."/>
            <person name="Berard A."/>
            <person name="Debelle F."/>
            <person name="Munos S."/>
            <person name="Bendahmane A."/>
            <person name="Berges H."/>
            <person name="Niebel A."/>
            <person name="Buitink J."/>
            <person name="Frugier F."/>
            <person name="Benhamed M."/>
            <person name="Crespi M."/>
            <person name="Gouzy J."/>
            <person name="Gamas P."/>
        </authorList>
    </citation>
    <scope>NUCLEOTIDE SEQUENCE [LARGE SCALE GENOMIC DNA]</scope>
    <source>
        <strain evidence="6">cv. Jemalong A17</strain>
    </source>
</reference>